<reference evidence="1 2" key="1">
    <citation type="submission" date="2021-06" db="EMBL/GenBank/DDBJ databases">
        <title>Caerostris extrusa draft genome.</title>
        <authorList>
            <person name="Kono N."/>
            <person name="Arakawa K."/>
        </authorList>
    </citation>
    <scope>NUCLEOTIDE SEQUENCE [LARGE SCALE GENOMIC DNA]</scope>
</reference>
<proteinExistence type="predicted"/>
<dbReference type="AlphaFoldDB" id="A0AAV4S4C2"/>
<keyword evidence="2" id="KW-1185">Reference proteome</keyword>
<protein>
    <submittedName>
        <fullName evidence="1">Uncharacterized protein</fullName>
    </submittedName>
</protein>
<dbReference type="Proteomes" id="UP001054945">
    <property type="component" value="Unassembled WGS sequence"/>
</dbReference>
<gene>
    <name evidence="1" type="ORF">CEXT_716381</name>
</gene>
<sequence length="93" mass="10665">MLKVKVDCGMMLNMSLWAAAWRLLHRFEIGYYLRPNYVLTLTKTRKHPDFLKQLALETIYKIPDDALQIYTDGNKGDGASSDSAVFIKKGECH</sequence>
<dbReference type="EMBL" id="BPLR01008873">
    <property type="protein sequence ID" value="GIY27906.1"/>
    <property type="molecule type" value="Genomic_DNA"/>
</dbReference>
<organism evidence="1 2">
    <name type="scientific">Caerostris extrusa</name>
    <name type="common">Bark spider</name>
    <name type="synonym">Caerostris bankana</name>
    <dbReference type="NCBI Taxonomy" id="172846"/>
    <lineage>
        <taxon>Eukaryota</taxon>
        <taxon>Metazoa</taxon>
        <taxon>Ecdysozoa</taxon>
        <taxon>Arthropoda</taxon>
        <taxon>Chelicerata</taxon>
        <taxon>Arachnida</taxon>
        <taxon>Araneae</taxon>
        <taxon>Araneomorphae</taxon>
        <taxon>Entelegynae</taxon>
        <taxon>Araneoidea</taxon>
        <taxon>Araneidae</taxon>
        <taxon>Caerostris</taxon>
    </lineage>
</organism>
<evidence type="ECO:0000313" key="1">
    <source>
        <dbReference type="EMBL" id="GIY27906.1"/>
    </source>
</evidence>
<name>A0AAV4S4C2_CAEEX</name>
<evidence type="ECO:0000313" key="2">
    <source>
        <dbReference type="Proteomes" id="UP001054945"/>
    </source>
</evidence>
<accession>A0AAV4S4C2</accession>
<comment type="caution">
    <text evidence="1">The sequence shown here is derived from an EMBL/GenBank/DDBJ whole genome shotgun (WGS) entry which is preliminary data.</text>
</comment>